<name>A0A0P9LVF6_PSESX</name>
<dbReference type="AlphaFoldDB" id="A0A0P9LVF6"/>
<sequence length="39" mass="4257">MACTNTPHALSGYHGNNARQEKKHSVAAQKNYEKAKSGK</sequence>
<organism evidence="2 3">
    <name type="scientific">Pseudomonas syringae pv. cerasicola</name>
    <dbReference type="NCBI Taxonomy" id="264451"/>
    <lineage>
        <taxon>Bacteria</taxon>
        <taxon>Pseudomonadati</taxon>
        <taxon>Pseudomonadota</taxon>
        <taxon>Gammaproteobacteria</taxon>
        <taxon>Pseudomonadales</taxon>
        <taxon>Pseudomonadaceae</taxon>
        <taxon>Pseudomonas</taxon>
        <taxon>Pseudomonas syringae</taxon>
    </lineage>
</organism>
<evidence type="ECO:0000313" key="2">
    <source>
        <dbReference type="EMBL" id="KPW79567.1"/>
    </source>
</evidence>
<accession>A0A0P9LVF6</accession>
<evidence type="ECO:0000256" key="1">
    <source>
        <dbReference type="SAM" id="MobiDB-lite"/>
    </source>
</evidence>
<protein>
    <submittedName>
        <fullName evidence="2">Uncharacterized protein</fullName>
    </submittedName>
</protein>
<dbReference type="Proteomes" id="UP000050356">
    <property type="component" value="Unassembled WGS sequence"/>
</dbReference>
<feature type="region of interest" description="Disordered" evidence="1">
    <location>
        <begin position="1"/>
        <end position="39"/>
    </location>
</feature>
<evidence type="ECO:0000313" key="3">
    <source>
        <dbReference type="Proteomes" id="UP000050356"/>
    </source>
</evidence>
<comment type="caution">
    <text evidence="2">The sequence shown here is derived from an EMBL/GenBank/DDBJ whole genome shotgun (WGS) entry which is preliminary data.</text>
</comment>
<gene>
    <name evidence="2" type="ORF">ALO50_101761</name>
</gene>
<proteinExistence type="predicted"/>
<dbReference type="PATRIC" id="fig|264451.4.peg.2609"/>
<dbReference type="EMBL" id="LJQA01000930">
    <property type="protein sequence ID" value="KPW79567.1"/>
    <property type="molecule type" value="Genomic_DNA"/>
</dbReference>
<reference evidence="2 3" key="1">
    <citation type="submission" date="2015-09" db="EMBL/GenBank/DDBJ databases">
        <title>Genome announcement of multiple Pseudomonas syringae strains.</title>
        <authorList>
            <person name="Thakur S."/>
            <person name="Wang P.W."/>
            <person name="Gong Y."/>
            <person name="Weir B.S."/>
            <person name="Guttman D.S."/>
        </authorList>
    </citation>
    <scope>NUCLEOTIDE SEQUENCE [LARGE SCALE GENOMIC DNA]</scope>
    <source>
        <strain evidence="2 3">ICMP17524</strain>
    </source>
</reference>